<dbReference type="AlphaFoldDB" id="A0A1E5L4L3"/>
<accession>A0A1E5L4L3</accession>
<feature type="transmembrane region" description="Helical" evidence="1">
    <location>
        <begin position="34"/>
        <end position="61"/>
    </location>
</feature>
<organism evidence="2 3">
    <name type="scientific">Desulfuribacillus stibiiarsenatis</name>
    <dbReference type="NCBI Taxonomy" id="1390249"/>
    <lineage>
        <taxon>Bacteria</taxon>
        <taxon>Bacillati</taxon>
        <taxon>Bacillota</taxon>
        <taxon>Desulfuribacillia</taxon>
        <taxon>Desulfuribacillales</taxon>
        <taxon>Desulfuribacillaceae</taxon>
        <taxon>Desulfuribacillus</taxon>
    </lineage>
</organism>
<dbReference type="NCBIfam" id="NF047644">
    <property type="entry name" value="TsoY_fam"/>
    <property type="match status" value="1"/>
</dbReference>
<evidence type="ECO:0000313" key="2">
    <source>
        <dbReference type="EMBL" id="OEH85036.1"/>
    </source>
</evidence>
<dbReference type="Gene3D" id="1.50.10.150">
    <property type="entry name" value="Voltage-dependent anion channel"/>
    <property type="match status" value="1"/>
</dbReference>
<evidence type="ECO:0008006" key="4">
    <source>
        <dbReference type="Google" id="ProtNLM"/>
    </source>
</evidence>
<feature type="transmembrane region" description="Helical" evidence="1">
    <location>
        <begin position="113"/>
        <end position="131"/>
    </location>
</feature>
<comment type="caution">
    <text evidence="2">The sequence shown here is derived from an EMBL/GenBank/DDBJ whole genome shotgun (WGS) entry which is preliminary data.</text>
</comment>
<feature type="transmembrane region" description="Helical" evidence="1">
    <location>
        <begin position="81"/>
        <end position="101"/>
    </location>
</feature>
<dbReference type="InterPro" id="IPR059133">
    <property type="entry name" value="TsoY-like"/>
</dbReference>
<reference evidence="2 3" key="1">
    <citation type="submission" date="2016-09" db="EMBL/GenBank/DDBJ databases">
        <title>Desulfuribacillus arsenicus sp. nov., an obligately anaerobic, dissimilatory arsenic- and antimonate-reducing bacterium isolated from anoxic sediments.</title>
        <authorList>
            <person name="Abin C.A."/>
            <person name="Hollibaugh J.T."/>
        </authorList>
    </citation>
    <scope>NUCLEOTIDE SEQUENCE [LARGE SCALE GENOMIC DNA]</scope>
    <source>
        <strain evidence="2 3">MLFW-2</strain>
    </source>
</reference>
<keyword evidence="1" id="KW-0812">Transmembrane</keyword>
<evidence type="ECO:0000256" key="1">
    <source>
        <dbReference type="SAM" id="Phobius"/>
    </source>
</evidence>
<keyword evidence="3" id="KW-1185">Reference proteome</keyword>
<feature type="transmembrane region" description="Helical" evidence="1">
    <location>
        <begin position="221"/>
        <end position="243"/>
    </location>
</feature>
<keyword evidence="1" id="KW-1133">Transmembrane helix</keyword>
<feature type="transmembrane region" description="Helical" evidence="1">
    <location>
        <begin position="179"/>
        <end position="200"/>
    </location>
</feature>
<dbReference type="NCBIfam" id="NF047643">
    <property type="entry name" value="seleno_TsoY"/>
    <property type="match status" value="1"/>
</dbReference>
<keyword evidence="1" id="KW-0472">Membrane</keyword>
<dbReference type="STRING" id="1390249.BHU72_07300"/>
<feature type="transmembrane region" description="Helical" evidence="1">
    <location>
        <begin position="151"/>
        <end position="173"/>
    </location>
</feature>
<dbReference type="Proteomes" id="UP000095255">
    <property type="component" value="Unassembled WGS sequence"/>
</dbReference>
<feature type="transmembrane region" description="Helical" evidence="1">
    <location>
        <begin position="255"/>
        <end position="280"/>
    </location>
</feature>
<dbReference type="InterPro" id="IPR038665">
    <property type="entry name" value="Voltage-dep_anion_channel_sf"/>
</dbReference>
<dbReference type="EMBL" id="MJAT01000035">
    <property type="protein sequence ID" value="OEH85036.1"/>
    <property type="molecule type" value="Genomic_DNA"/>
</dbReference>
<proteinExistence type="predicted"/>
<gene>
    <name evidence="2" type="ORF">BHU72_07300</name>
</gene>
<protein>
    <recommendedName>
        <fullName evidence="4">C4-dicarboxylate ABC transporter</fullName>
    </recommendedName>
</protein>
<evidence type="ECO:0000313" key="3">
    <source>
        <dbReference type="Proteomes" id="UP000095255"/>
    </source>
</evidence>
<sequence>MAFNYLQMVLPHEGGLVNIINIEWGEYSLAQTSLYLFLFVVMGIFSAMHFVGTVFLVFGFIKWLIRKNQLQSFLQDPKTNITIFIPFASLSMSTNVLWGPSGFFVPNFSVQPWMLPSLILFVFLWFPLLILEYKVAKVLMAKSTNLKQLNFVWLLDVFAFGLVSLTGTGIASMADNSNIATIAAIGSVILMVVGLALLVAKLGYLFYLHVKVPKLPNKPIMPAYFLVVPITCLFGISFYRLLLFMEGTYGFNASGAALVLINASYILAISWVLYVIYILFDYLRKDFIKADYSPTQWGIV</sequence>
<name>A0A1E5L4L3_9FIRM</name>